<dbReference type="HOGENOM" id="CLU_019101_0_0_1"/>
<comment type="similarity">
    <text evidence="5">Belongs to the SAT4 family.</text>
</comment>
<keyword evidence="2 7" id="KW-0812">Transmembrane</keyword>
<organism evidence="9 10">
    <name type="scientific">Trichophyton equinum (strain ATCC MYA-4606 / CBS 127.97)</name>
    <name type="common">Horse ringworm fungus</name>
    <dbReference type="NCBI Taxonomy" id="559882"/>
    <lineage>
        <taxon>Eukaryota</taxon>
        <taxon>Fungi</taxon>
        <taxon>Dikarya</taxon>
        <taxon>Ascomycota</taxon>
        <taxon>Pezizomycotina</taxon>
        <taxon>Eurotiomycetes</taxon>
        <taxon>Eurotiomycetidae</taxon>
        <taxon>Onygenales</taxon>
        <taxon>Arthrodermataceae</taxon>
        <taxon>Trichophyton</taxon>
    </lineage>
</organism>
<dbReference type="GO" id="GO:0016020">
    <property type="term" value="C:membrane"/>
    <property type="evidence" value="ECO:0007669"/>
    <property type="project" value="UniProtKB-SubCell"/>
</dbReference>
<keyword evidence="4 7" id="KW-0472">Membrane</keyword>
<feature type="transmembrane region" description="Helical" evidence="7">
    <location>
        <begin position="14"/>
        <end position="32"/>
    </location>
</feature>
<evidence type="ECO:0000256" key="6">
    <source>
        <dbReference type="SAM" id="MobiDB-lite"/>
    </source>
</evidence>
<proteinExistence type="inferred from homology"/>
<dbReference type="Pfam" id="PF20684">
    <property type="entry name" value="Fung_rhodopsin"/>
    <property type="match status" value="1"/>
</dbReference>
<feature type="region of interest" description="Disordered" evidence="6">
    <location>
        <begin position="276"/>
        <end position="310"/>
    </location>
</feature>
<dbReference type="PANTHER" id="PTHR33048">
    <property type="entry name" value="PTH11-LIKE INTEGRAL MEMBRANE PROTEIN (AFU_ORTHOLOGUE AFUA_5G11245)"/>
    <property type="match status" value="1"/>
</dbReference>
<evidence type="ECO:0000256" key="2">
    <source>
        <dbReference type="ARBA" id="ARBA00022692"/>
    </source>
</evidence>
<keyword evidence="10" id="KW-1185">Reference proteome</keyword>
<dbReference type="VEuPathDB" id="FungiDB:TEQG_08195"/>
<evidence type="ECO:0000313" key="9">
    <source>
        <dbReference type="EMBL" id="EGE09245.1"/>
    </source>
</evidence>
<evidence type="ECO:0000256" key="7">
    <source>
        <dbReference type="SAM" id="Phobius"/>
    </source>
</evidence>
<dbReference type="eggNOG" id="ENOG502SH4E">
    <property type="taxonomic scope" value="Eukaryota"/>
</dbReference>
<keyword evidence="3 7" id="KW-1133">Transmembrane helix</keyword>
<dbReference type="AlphaFoldDB" id="F2Q527"/>
<dbReference type="InterPro" id="IPR049326">
    <property type="entry name" value="Rhodopsin_dom_fungi"/>
</dbReference>
<evidence type="ECO:0000256" key="1">
    <source>
        <dbReference type="ARBA" id="ARBA00004141"/>
    </source>
</evidence>
<feature type="transmembrane region" description="Helical" evidence="7">
    <location>
        <begin position="44"/>
        <end position="63"/>
    </location>
</feature>
<dbReference type="OrthoDB" id="4329349at2759"/>
<comment type="subcellular location">
    <subcellularLocation>
        <location evidence="1">Membrane</location>
        <topology evidence="1">Multi-pass membrane protein</topology>
    </subcellularLocation>
</comment>
<sequence length="385" mass="42638">MWDSKSTPFKNEAWTEYGIGVAVILLRIGARLKIVRWNWHGDDFIIILVLLLWSGELAMLELIGQTGTNIGLSDAQRAALTPDEIATLEFGTKCNLAGWLMYTTLIWSLKACMLFFYARLTIGLYKERMVKIAAIICACTYVISMITILTHCRPIEKNWQVNPDPGDLCTLGIPNYITVATTNLLTDMLLLSIPLPLLVRVRIPLARQMIIGLLLCGGLFIMVATLLRCILSIQSIHGINISTIWAIRESFVAILAINAPCIKPIFSPRAWTITSDDSSPKDSENPSSMGTSSHQLSKMSKSSRFDQLSVPRTVDDHCSEEISLPHNQAQMGFASQVTNSAHGATASSEDQSLEINRSAHGGIHITTTYEVTPSEPFEKSHKYEL</sequence>
<reference evidence="10" key="1">
    <citation type="journal article" date="2012" name="MBio">
        <title>Comparative genome analysis of Trichophyton rubrum and related dermatophytes reveals candidate genes involved in infection.</title>
        <authorList>
            <person name="Martinez D.A."/>
            <person name="Oliver B.G."/>
            <person name="Graeser Y."/>
            <person name="Goldberg J.M."/>
            <person name="Li W."/>
            <person name="Martinez-Rossi N.M."/>
            <person name="Monod M."/>
            <person name="Shelest E."/>
            <person name="Barton R.C."/>
            <person name="Birch E."/>
            <person name="Brakhage A.A."/>
            <person name="Chen Z."/>
            <person name="Gurr S.J."/>
            <person name="Heiman D."/>
            <person name="Heitman J."/>
            <person name="Kosti I."/>
            <person name="Rossi A."/>
            <person name="Saif S."/>
            <person name="Samalova M."/>
            <person name="Saunders C.W."/>
            <person name="Shea T."/>
            <person name="Summerbell R.C."/>
            <person name="Xu J."/>
            <person name="Young S."/>
            <person name="Zeng Q."/>
            <person name="Birren B.W."/>
            <person name="Cuomo C.A."/>
            <person name="White T.C."/>
        </authorList>
    </citation>
    <scope>NUCLEOTIDE SEQUENCE [LARGE SCALE GENOMIC DNA]</scope>
    <source>
        <strain evidence="10">ATCC MYA-4606 / CBS 127.97</strain>
    </source>
</reference>
<dbReference type="EMBL" id="DS995798">
    <property type="protein sequence ID" value="EGE09245.1"/>
    <property type="molecule type" value="Genomic_DNA"/>
</dbReference>
<feature type="transmembrane region" description="Helical" evidence="7">
    <location>
        <begin position="176"/>
        <end position="198"/>
    </location>
</feature>
<feature type="domain" description="Rhodopsin" evidence="8">
    <location>
        <begin position="26"/>
        <end position="267"/>
    </location>
</feature>
<evidence type="ECO:0000256" key="3">
    <source>
        <dbReference type="ARBA" id="ARBA00022989"/>
    </source>
</evidence>
<dbReference type="InterPro" id="IPR052337">
    <property type="entry name" value="SAT4-like"/>
</dbReference>
<evidence type="ECO:0000256" key="4">
    <source>
        <dbReference type="ARBA" id="ARBA00023136"/>
    </source>
</evidence>
<evidence type="ECO:0000256" key="5">
    <source>
        <dbReference type="ARBA" id="ARBA00038359"/>
    </source>
</evidence>
<feature type="transmembrane region" description="Helical" evidence="7">
    <location>
        <begin position="99"/>
        <end position="118"/>
    </location>
</feature>
<accession>F2Q527</accession>
<feature type="transmembrane region" description="Helical" evidence="7">
    <location>
        <begin position="130"/>
        <end position="149"/>
    </location>
</feature>
<evidence type="ECO:0000259" key="8">
    <source>
        <dbReference type="Pfam" id="PF20684"/>
    </source>
</evidence>
<dbReference type="PANTHER" id="PTHR33048:SF2">
    <property type="entry name" value="SRPK"/>
    <property type="match status" value="1"/>
</dbReference>
<name>F2Q527_TRIEC</name>
<evidence type="ECO:0000313" key="10">
    <source>
        <dbReference type="Proteomes" id="UP000009169"/>
    </source>
</evidence>
<feature type="transmembrane region" description="Helical" evidence="7">
    <location>
        <begin position="210"/>
        <end position="233"/>
    </location>
</feature>
<dbReference type="Proteomes" id="UP000009169">
    <property type="component" value="Unassembled WGS sequence"/>
</dbReference>
<feature type="compositionally biased region" description="Low complexity" evidence="6">
    <location>
        <begin position="292"/>
        <end position="302"/>
    </location>
</feature>
<protein>
    <recommendedName>
        <fullName evidence="8">Rhodopsin domain-containing protein</fullName>
    </recommendedName>
</protein>
<gene>
    <name evidence="9" type="ORF">TEQG_08195</name>
</gene>